<dbReference type="Proteomes" id="UP001218188">
    <property type="component" value="Unassembled WGS sequence"/>
</dbReference>
<keyword evidence="2" id="KW-1185">Reference proteome</keyword>
<protein>
    <submittedName>
        <fullName evidence="1">Uncharacterized protein</fullName>
    </submittedName>
</protein>
<proteinExistence type="predicted"/>
<name>A0AAD6TDF3_9AGAR</name>
<accession>A0AAD6TDF3</accession>
<comment type="caution">
    <text evidence="1">The sequence shown here is derived from an EMBL/GenBank/DDBJ whole genome shotgun (WGS) entry which is preliminary data.</text>
</comment>
<organism evidence="1 2">
    <name type="scientific">Mycena alexandri</name>
    <dbReference type="NCBI Taxonomy" id="1745969"/>
    <lineage>
        <taxon>Eukaryota</taxon>
        <taxon>Fungi</taxon>
        <taxon>Dikarya</taxon>
        <taxon>Basidiomycota</taxon>
        <taxon>Agaricomycotina</taxon>
        <taxon>Agaricomycetes</taxon>
        <taxon>Agaricomycetidae</taxon>
        <taxon>Agaricales</taxon>
        <taxon>Marasmiineae</taxon>
        <taxon>Mycenaceae</taxon>
        <taxon>Mycena</taxon>
    </lineage>
</organism>
<evidence type="ECO:0000313" key="1">
    <source>
        <dbReference type="EMBL" id="KAJ7043918.1"/>
    </source>
</evidence>
<gene>
    <name evidence="1" type="ORF">C8F04DRAFT_683401</name>
</gene>
<dbReference type="EMBL" id="JARJCM010000008">
    <property type="protein sequence ID" value="KAJ7043918.1"/>
    <property type="molecule type" value="Genomic_DNA"/>
</dbReference>
<sequence>MGIEMEYQDPFEFWSDPDDADDLLSLSSDVELDCPSRGEVHSQDPDKEVTDAGFSLVTVESPLARYRRPRELGLDWDVNMDSDWDESHTEGSPDAPLLQTLPTQIESLSPPADDGELMLRQGTAKTHFPGLSSMHCQADDLELSFDSDSDQHDLEEFEDVLCGTEPLHNTCNVVPEELEHHASNGSAGFDGVGAEVDGMAQDFCISFLDEDW</sequence>
<evidence type="ECO:0000313" key="2">
    <source>
        <dbReference type="Proteomes" id="UP001218188"/>
    </source>
</evidence>
<reference evidence="1" key="1">
    <citation type="submission" date="2023-03" db="EMBL/GenBank/DDBJ databases">
        <title>Massive genome expansion in bonnet fungi (Mycena s.s.) driven by repeated elements and novel gene families across ecological guilds.</title>
        <authorList>
            <consortium name="Lawrence Berkeley National Laboratory"/>
            <person name="Harder C.B."/>
            <person name="Miyauchi S."/>
            <person name="Viragh M."/>
            <person name="Kuo A."/>
            <person name="Thoen E."/>
            <person name="Andreopoulos B."/>
            <person name="Lu D."/>
            <person name="Skrede I."/>
            <person name="Drula E."/>
            <person name="Henrissat B."/>
            <person name="Morin E."/>
            <person name="Kohler A."/>
            <person name="Barry K."/>
            <person name="LaButti K."/>
            <person name="Morin E."/>
            <person name="Salamov A."/>
            <person name="Lipzen A."/>
            <person name="Mereny Z."/>
            <person name="Hegedus B."/>
            <person name="Baldrian P."/>
            <person name="Stursova M."/>
            <person name="Weitz H."/>
            <person name="Taylor A."/>
            <person name="Grigoriev I.V."/>
            <person name="Nagy L.G."/>
            <person name="Martin F."/>
            <person name="Kauserud H."/>
        </authorList>
    </citation>
    <scope>NUCLEOTIDE SEQUENCE</scope>
    <source>
        <strain evidence="1">CBHHK200</strain>
    </source>
</reference>
<dbReference type="AlphaFoldDB" id="A0AAD6TDF3"/>